<gene>
    <name evidence="4" type="ORF">SLEP1_g37841</name>
</gene>
<feature type="domain" description="C2H2-type" evidence="3">
    <location>
        <begin position="108"/>
        <end position="130"/>
    </location>
</feature>
<protein>
    <recommendedName>
        <fullName evidence="3">C2H2-type domain-containing protein</fullName>
    </recommendedName>
</protein>
<keyword evidence="1" id="KW-0863">Zinc-finger</keyword>
<dbReference type="GO" id="GO:0008270">
    <property type="term" value="F:zinc ion binding"/>
    <property type="evidence" value="ECO:0007669"/>
    <property type="project" value="UniProtKB-KW"/>
</dbReference>
<accession>A0AAV5KWB9</accession>
<dbReference type="PROSITE" id="PS00028">
    <property type="entry name" value="ZINC_FINGER_C2H2_1"/>
    <property type="match status" value="2"/>
</dbReference>
<dbReference type="Gene3D" id="3.30.160.60">
    <property type="entry name" value="Classic Zinc Finger"/>
    <property type="match status" value="1"/>
</dbReference>
<evidence type="ECO:0000259" key="3">
    <source>
        <dbReference type="PROSITE" id="PS50157"/>
    </source>
</evidence>
<feature type="region of interest" description="Disordered" evidence="2">
    <location>
        <begin position="1"/>
        <end position="20"/>
    </location>
</feature>
<comment type="caution">
    <text evidence="4">The sequence shown here is derived from an EMBL/GenBank/DDBJ whole genome shotgun (WGS) entry which is preliminary data.</text>
</comment>
<evidence type="ECO:0000313" key="4">
    <source>
        <dbReference type="EMBL" id="GKV28848.1"/>
    </source>
</evidence>
<dbReference type="PANTHER" id="PTHR47591">
    <property type="entry name" value="ZINC FINGER PROTEIN ZAT2-RELATED"/>
    <property type="match status" value="1"/>
</dbReference>
<dbReference type="EMBL" id="BPVZ01000080">
    <property type="protein sequence ID" value="GKV28848.1"/>
    <property type="molecule type" value="Genomic_DNA"/>
</dbReference>
<dbReference type="PANTHER" id="PTHR47591:SF1">
    <property type="entry name" value="ZINC FINGER PROTEIN ZAT2-RELATED"/>
    <property type="match status" value="1"/>
</dbReference>
<dbReference type="SUPFAM" id="SSF57667">
    <property type="entry name" value="beta-beta-alpha zinc fingers"/>
    <property type="match status" value="1"/>
</dbReference>
<dbReference type="AlphaFoldDB" id="A0AAV5KWB9"/>
<evidence type="ECO:0000256" key="2">
    <source>
        <dbReference type="SAM" id="MobiDB-lite"/>
    </source>
</evidence>
<evidence type="ECO:0000313" key="5">
    <source>
        <dbReference type="Proteomes" id="UP001054252"/>
    </source>
</evidence>
<dbReference type="Proteomes" id="UP001054252">
    <property type="component" value="Unassembled WGS sequence"/>
</dbReference>
<reference evidence="4 5" key="1">
    <citation type="journal article" date="2021" name="Commun. Biol.">
        <title>The genome of Shorea leprosula (Dipterocarpaceae) highlights the ecological relevance of drought in aseasonal tropical rainforests.</title>
        <authorList>
            <person name="Ng K.K.S."/>
            <person name="Kobayashi M.J."/>
            <person name="Fawcett J.A."/>
            <person name="Hatakeyama M."/>
            <person name="Paape T."/>
            <person name="Ng C.H."/>
            <person name="Ang C.C."/>
            <person name="Tnah L.H."/>
            <person name="Lee C.T."/>
            <person name="Nishiyama T."/>
            <person name="Sese J."/>
            <person name="O'Brien M.J."/>
            <person name="Copetti D."/>
            <person name="Mohd Noor M.I."/>
            <person name="Ong R.C."/>
            <person name="Putra M."/>
            <person name="Sireger I.Z."/>
            <person name="Indrioko S."/>
            <person name="Kosugi Y."/>
            <person name="Izuno A."/>
            <person name="Isagi Y."/>
            <person name="Lee S.L."/>
            <person name="Shimizu K.K."/>
        </authorList>
    </citation>
    <scope>NUCLEOTIDE SEQUENCE [LARGE SCALE GENOMIC DNA]</scope>
    <source>
        <strain evidence="4">214</strain>
    </source>
</reference>
<proteinExistence type="predicted"/>
<feature type="region of interest" description="Disordered" evidence="2">
    <location>
        <begin position="247"/>
        <end position="273"/>
    </location>
</feature>
<organism evidence="4 5">
    <name type="scientific">Rubroshorea leprosula</name>
    <dbReference type="NCBI Taxonomy" id="152421"/>
    <lineage>
        <taxon>Eukaryota</taxon>
        <taxon>Viridiplantae</taxon>
        <taxon>Streptophyta</taxon>
        <taxon>Embryophyta</taxon>
        <taxon>Tracheophyta</taxon>
        <taxon>Spermatophyta</taxon>
        <taxon>Magnoliopsida</taxon>
        <taxon>eudicotyledons</taxon>
        <taxon>Gunneridae</taxon>
        <taxon>Pentapetalae</taxon>
        <taxon>rosids</taxon>
        <taxon>malvids</taxon>
        <taxon>Malvales</taxon>
        <taxon>Dipterocarpaceae</taxon>
        <taxon>Rubroshorea</taxon>
    </lineage>
</organism>
<dbReference type="InterPro" id="IPR013087">
    <property type="entry name" value="Znf_C2H2_type"/>
</dbReference>
<evidence type="ECO:0000256" key="1">
    <source>
        <dbReference type="PROSITE-ProRule" id="PRU00042"/>
    </source>
</evidence>
<keyword evidence="1" id="KW-0479">Metal-binding</keyword>
<dbReference type="InterPro" id="IPR036236">
    <property type="entry name" value="Znf_C2H2_sf"/>
</dbReference>
<dbReference type="SMART" id="SM00355">
    <property type="entry name" value="ZnF_C2H2"/>
    <property type="match status" value="2"/>
</dbReference>
<keyword evidence="5" id="KW-1185">Reference proteome</keyword>
<keyword evidence="1" id="KW-0862">Zinc</keyword>
<dbReference type="PROSITE" id="PS50157">
    <property type="entry name" value="ZINC_FINGER_C2H2_2"/>
    <property type="match status" value="2"/>
</dbReference>
<dbReference type="Pfam" id="PF13912">
    <property type="entry name" value="zf-C2H2_6"/>
    <property type="match status" value="2"/>
</dbReference>
<feature type="domain" description="C2H2-type" evidence="3">
    <location>
        <begin position="36"/>
        <end position="63"/>
    </location>
</feature>
<sequence>MDDHHCGSVSSEPPDSAPEKPKSFLLKLKIAKLRPHVCHFCNKEFSCGKALGGHIRIHVKHNKTSRSKRNKSGKRTVASGCSGLEEVSTKQDTITAEDDETEKDRKIIRCCLCSKEFGSMKSLFGHMRNHPERGWRGIRPPNLEKNSCCSSVSENELAMEVDDQMSCAVAGEKNLGAGKDLFKSFSKWSYVAEQYRQENISDEIPDAAYSLMLLSQSTDKLKINRGKAVVKMKNEQETTPMRSLWRGSFRSGEENPSSGKLVHHNNGGVQHTDCRLSRGSKAVVPPPAAVSPRILDFDLNEPVVANFNQV</sequence>
<name>A0AAV5KWB9_9ROSI</name>